<keyword evidence="4" id="KW-1185">Reference proteome</keyword>
<evidence type="ECO:0000256" key="1">
    <source>
        <dbReference type="SAM" id="MobiDB-lite"/>
    </source>
</evidence>
<protein>
    <submittedName>
        <fullName evidence="3">Uncharacterized protein</fullName>
    </submittedName>
</protein>
<keyword evidence="2" id="KW-1133">Transmembrane helix</keyword>
<dbReference type="EMBL" id="BMQL01000002">
    <property type="protein sequence ID" value="GGQ97490.1"/>
    <property type="molecule type" value="Genomic_DNA"/>
</dbReference>
<dbReference type="RefSeq" id="WP_229775843.1">
    <property type="nucleotide sequence ID" value="NZ_BMQL01000002.1"/>
</dbReference>
<evidence type="ECO:0000256" key="2">
    <source>
        <dbReference type="SAM" id="Phobius"/>
    </source>
</evidence>
<comment type="caution">
    <text evidence="3">The sequence shown here is derived from an EMBL/GenBank/DDBJ whole genome shotgun (WGS) entry which is preliminary data.</text>
</comment>
<feature type="compositionally biased region" description="Low complexity" evidence="1">
    <location>
        <begin position="1"/>
        <end position="10"/>
    </location>
</feature>
<dbReference type="AlphaFoldDB" id="A0A918BYS0"/>
<evidence type="ECO:0000313" key="4">
    <source>
        <dbReference type="Proteomes" id="UP000603865"/>
    </source>
</evidence>
<dbReference type="Proteomes" id="UP000603865">
    <property type="component" value="Unassembled WGS sequence"/>
</dbReference>
<keyword evidence="2" id="KW-0472">Membrane</keyword>
<reference evidence="3" key="2">
    <citation type="submission" date="2020-09" db="EMBL/GenBank/DDBJ databases">
        <authorList>
            <person name="Sun Q."/>
            <person name="Ohkuma M."/>
        </authorList>
    </citation>
    <scope>NUCLEOTIDE SEQUENCE</scope>
    <source>
        <strain evidence="3">JCM 31311</strain>
    </source>
</reference>
<feature type="compositionally biased region" description="Pro residues" evidence="1">
    <location>
        <begin position="11"/>
        <end position="21"/>
    </location>
</feature>
<feature type="transmembrane region" description="Helical" evidence="2">
    <location>
        <begin position="58"/>
        <end position="78"/>
    </location>
</feature>
<feature type="transmembrane region" description="Helical" evidence="2">
    <location>
        <begin position="31"/>
        <end position="51"/>
    </location>
</feature>
<name>A0A918BYS0_9DEIO</name>
<keyword evidence="2" id="KW-0812">Transmembrane</keyword>
<accession>A0A918BYS0</accession>
<sequence length="106" mass="11083">MTRPSSSAAPSSPPPNIPFTPAPSETAGLPAWLFPAGFWVAVALLAVTLLFPALALWAVAWVMLVPVLAAVWVAVSAWRRDRRLSVAALVAVAGLGVVFLVKGLLK</sequence>
<organism evidence="3 4">
    <name type="scientific">Deinococcus ruber</name>
    <dbReference type="NCBI Taxonomy" id="1848197"/>
    <lineage>
        <taxon>Bacteria</taxon>
        <taxon>Thermotogati</taxon>
        <taxon>Deinococcota</taxon>
        <taxon>Deinococci</taxon>
        <taxon>Deinococcales</taxon>
        <taxon>Deinococcaceae</taxon>
        <taxon>Deinococcus</taxon>
    </lineage>
</organism>
<proteinExistence type="predicted"/>
<evidence type="ECO:0000313" key="3">
    <source>
        <dbReference type="EMBL" id="GGQ97490.1"/>
    </source>
</evidence>
<feature type="transmembrane region" description="Helical" evidence="2">
    <location>
        <begin position="84"/>
        <end position="105"/>
    </location>
</feature>
<gene>
    <name evidence="3" type="ORF">GCM10008957_07390</name>
</gene>
<feature type="region of interest" description="Disordered" evidence="1">
    <location>
        <begin position="1"/>
        <end position="22"/>
    </location>
</feature>
<reference evidence="3" key="1">
    <citation type="journal article" date="2014" name="Int. J. Syst. Evol. Microbiol.">
        <title>Complete genome sequence of Corynebacterium casei LMG S-19264T (=DSM 44701T), isolated from a smear-ripened cheese.</title>
        <authorList>
            <consortium name="US DOE Joint Genome Institute (JGI-PGF)"/>
            <person name="Walter F."/>
            <person name="Albersmeier A."/>
            <person name="Kalinowski J."/>
            <person name="Ruckert C."/>
        </authorList>
    </citation>
    <scope>NUCLEOTIDE SEQUENCE</scope>
    <source>
        <strain evidence="3">JCM 31311</strain>
    </source>
</reference>